<proteinExistence type="predicted"/>
<evidence type="ECO:0000313" key="1">
    <source>
        <dbReference type="EMBL" id="JAD43931.1"/>
    </source>
</evidence>
<dbReference type="EMBL" id="GBRH01253964">
    <property type="protein sequence ID" value="JAD43931.1"/>
    <property type="molecule type" value="Transcribed_RNA"/>
</dbReference>
<protein>
    <submittedName>
        <fullName evidence="1">Uncharacterized protein</fullName>
    </submittedName>
</protein>
<name>A0A0A8ZYM6_ARUDO</name>
<accession>A0A0A8ZYM6</accession>
<reference evidence="1" key="1">
    <citation type="submission" date="2014-09" db="EMBL/GenBank/DDBJ databases">
        <authorList>
            <person name="Magalhaes I.L.F."/>
            <person name="Oliveira U."/>
            <person name="Santos F.R."/>
            <person name="Vidigal T.H.D.A."/>
            <person name="Brescovit A.D."/>
            <person name="Santos A.J."/>
        </authorList>
    </citation>
    <scope>NUCLEOTIDE SEQUENCE</scope>
    <source>
        <tissue evidence="1">Shoot tissue taken approximately 20 cm above the soil surface</tissue>
    </source>
</reference>
<reference evidence="1" key="2">
    <citation type="journal article" date="2015" name="Data Brief">
        <title>Shoot transcriptome of the giant reed, Arundo donax.</title>
        <authorList>
            <person name="Barrero R.A."/>
            <person name="Guerrero F.D."/>
            <person name="Moolhuijzen P."/>
            <person name="Goolsby J.A."/>
            <person name="Tidwell J."/>
            <person name="Bellgard S.E."/>
            <person name="Bellgard M.I."/>
        </authorList>
    </citation>
    <scope>NUCLEOTIDE SEQUENCE</scope>
    <source>
        <tissue evidence="1">Shoot tissue taken approximately 20 cm above the soil surface</tissue>
    </source>
</reference>
<sequence>MPPTSGVLCHNKERER</sequence>
<dbReference type="AlphaFoldDB" id="A0A0A8ZYM6"/>
<organism evidence="1">
    <name type="scientific">Arundo donax</name>
    <name type="common">Giant reed</name>
    <name type="synonym">Donax arundinaceus</name>
    <dbReference type="NCBI Taxonomy" id="35708"/>
    <lineage>
        <taxon>Eukaryota</taxon>
        <taxon>Viridiplantae</taxon>
        <taxon>Streptophyta</taxon>
        <taxon>Embryophyta</taxon>
        <taxon>Tracheophyta</taxon>
        <taxon>Spermatophyta</taxon>
        <taxon>Magnoliopsida</taxon>
        <taxon>Liliopsida</taxon>
        <taxon>Poales</taxon>
        <taxon>Poaceae</taxon>
        <taxon>PACMAD clade</taxon>
        <taxon>Arundinoideae</taxon>
        <taxon>Arundineae</taxon>
        <taxon>Arundo</taxon>
    </lineage>
</organism>